<dbReference type="InterPro" id="IPR003598">
    <property type="entry name" value="Ig_sub2"/>
</dbReference>
<feature type="non-terminal residue" evidence="7">
    <location>
        <position position="1"/>
    </location>
</feature>
<feature type="domain" description="Ig-like" evidence="6">
    <location>
        <begin position="1"/>
        <end position="80"/>
    </location>
</feature>
<dbReference type="GO" id="GO:0005737">
    <property type="term" value="C:cytoplasm"/>
    <property type="evidence" value="ECO:0007669"/>
    <property type="project" value="UniProtKB-SubCell"/>
</dbReference>
<reference evidence="7 9" key="2">
    <citation type="journal article" date="2013" name="Nature">
        <title>Insights into bilaterian evolution from three spiralian genomes.</title>
        <authorList>
            <person name="Simakov O."/>
            <person name="Marletaz F."/>
            <person name="Cho S.J."/>
            <person name="Edsinger-Gonzales E."/>
            <person name="Havlak P."/>
            <person name="Hellsten U."/>
            <person name="Kuo D.H."/>
            <person name="Larsson T."/>
            <person name="Lv J."/>
            <person name="Arendt D."/>
            <person name="Savage R."/>
            <person name="Osoegawa K."/>
            <person name="de Jong P."/>
            <person name="Grimwood J."/>
            <person name="Chapman J.A."/>
            <person name="Shapiro H."/>
            <person name="Aerts A."/>
            <person name="Otillar R.P."/>
            <person name="Terry A.Y."/>
            <person name="Boore J.L."/>
            <person name="Grigoriev I.V."/>
            <person name="Lindberg D.R."/>
            <person name="Seaver E.C."/>
            <person name="Weisblat D.A."/>
            <person name="Putnam N.H."/>
            <person name="Rokhsar D.S."/>
        </authorList>
    </citation>
    <scope>NUCLEOTIDE SEQUENCE</scope>
    <source>
        <strain evidence="7 9">I ESC-2004</strain>
    </source>
</reference>
<reference evidence="8" key="3">
    <citation type="submission" date="2015-06" db="UniProtKB">
        <authorList>
            <consortium name="EnsemblMetazoa"/>
        </authorList>
    </citation>
    <scope>IDENTIFICATION</scope>
</reference>
<keyword evidence="5" id="KW-0393">Immunoglobulin domain</keyword>
<evidence type="ECO:0000256" key="2">
    <source>
        <dbReference type="ARBA" id="ARBA00006692"/>
    </source>
</evidence>
<dbReference type="SUPFAM" id="SSF48726">
    <property type="entry name" value="Immunoglobulin"/>
    <property type="match status" value="2"/>
</dbReference>
<comment type="similarity">
    <text evidence="2">Belongs to the protein kinase superfamily. CAMK Ser/Thr protein kinase family.</text>
</comment>
<dbReference type="HOGENOM" id="CLU_069966_0_0_1"/>
<dbReference type="Gene3D" id="2.60.40.10">
    <property type="entry name" value="Immunoglobulins"/>
    <property type="match status" value="2"/>
</dbReference>
<evidence type="ECO:0000313" key="9">
    <source>
        <dbReference type="Proteomes" id="UP000014760"/>
    </source>
</evidence>
<dbReference type="PROSITE" id="PS50835">
    <property type="entry name" value="IG_LIKE"/>
    <property type="match status" value="2"/>
</dbReference>
<dbReference type="PANTHER" id="PTHR47633">
    <property type="entry name" value="IMMUNOGLOBULIN"/>
    <property type="match status" value="1"/>
</dbReference>
<protein>
    <recommendedName>
        <fullName evidence="6">Ig-like domain-containing protein</fullName>
    </recommendedName>
</protein>
<dbReference type="InterPro" id="IPR013783">
    <property type="entry name" value="Ig-like_fold"/>
</dbReference>
<dbReference type="InterPro" id="IPR013098">
    <property type="entry name" value="Ig_I-set"/>
</dbReference>
<dbReference type="AlphaFoldDB" id="R7TB97"/>
<dbReference type="InterPro" id="IPR007110">
    <property type="entry name" value="Ig-like_dom"/>
</dbReference>
<dbReference type="Pfam" id="PF07679">
    <property type="entry name" value="I-set"/>
    <property type="match status" value="2"/>
</dbReference>
<dbReference type="Proteomes" id="UP000014760">
    <property type="component" value="Unassembled WGS sequence"/>
</dbReference>
<dbReference type="OrthoDB" id="504170at2759"/>
<evidence type="ECO:0000256" key="1">
    <source>
        <dbReference type="ARBA" id="ARBA00004496"/>
    </source>
</evidence>
<keyword evidence="4" id="KW-0677">Repeat</keyword>
<keyword evidence="3" id="KW-0963">Cytoplasm</keyword>
<dbReference type="STRING" id="283909.R7TB97"/>
<accession>R7TB97</accession>
<dbReference type="InterPro" id="IPR003599">
    <property type="entry name" value="Ig_sub"/>
</dbReference>
<dbReference type="SMART" id="SM00408">
    <property type="entry name" value="IGc2"/>
    <property type="match status" value="2"/>
</dbReference>
<evidence type="ECO:0000256" key="3">
    <source>
        <dbReference type="ARBA" id="ARBA00022490"/>
    </source>
</evidence>
<dbReference type="FunFam" id="2.60.40.10:FF:000425">
    <property type="entry name" value="Myosin light chain kinase"/>
    <property type="match status" value="1"/>
</dbReference>
<evidence type="ECO:0000313" key="8">
    <source>
        <dbReference type="EnsemblMetazoa" id="CapteP109753"/>
    </source>
</evidence>
<evidence type="ECO:0000259" key="6">
    <source>
        <dbReference type="PROSITE" id="PS50835"/>
    </source>
</evidence>
<reference evidence="9" key="1">
    <citation type="submission" date="2012-12" db="EMBL/GenBank/DDBJ databases">
        <authorList>
            <person name="Hellsten U."/>
            <person name="Grimwood J."/>
            <person name="Chapman J.A."/>
            <person name="Shapiro H."/>
            <person name="Aerts A."/>
            <person name="Otillar R.P."/>
            <person name="Terry A.Y."/>
            <person name="Boore J.L."/>
            <person name="Simakov O."/>
            <person name="Marletaz F."/>
            <person name="Cho S.-J."/>
            <person name="Edsinger-Gonzales E."/>
            <person name="Havlak P."/>
            <person name="Kuo D.-H."/>
            <person name="Larsson T."/>
            <person name="Lv J."/>
            <person name="Arendt D."/>
            <person name="Savage R."/>
            <person name="Osoegawa K."/>
            <person name="de Jong P."/>
            <person name="Lindberg D.R."/>
            <person name="Seaver E.C."/>
            <person name="Weisblat D.A."/>
            <person name="Putnam N.H."/>
            <person name="Grigoriev I.V."/>
            <person name="Rokhsar D.S."/>
        </authorList>
    </citation>
    <scope>NUCLEOTIDE SEQUENCE</scope>
    <source>
        <strain evidence="9">I ESC-2004</strain>
    </source>
</reference>
<sequence>VKEGKTAEFTCQVKGEPTPDLTWFIDDKEVKPEGRYTITEKNQLIVFQVKDVTPEDVGKYTVIAKNPLGEATCSANLEVDGRAPTFVEKPMKCTVLEGGTAMFRCRVDGNPEPKVEWSKGKWRKMENNAKTRVFFDEETKQYVLEMDDIKTKDAGTYTVTISNEYGSDTCSVTLICTDKEEDVQDWKAALKKTSVQLPVFLTFI</sequence>
<keyword evidence="9" id="KW-1185">Reference proteome</keyword>
<dbReference type="EnsemblMetazoa" id="CapteT109753">
    <property type="protein sequence ID" value="CapteP109753"/>
    <property type="gene ID" value="CapteG109753"/>
</dbReference>
<name>R7TB97_CAPTE</name>
<comment type="subcellular location">
    <subcellularLocation>
        <location evidence="1">Cytoplasm</location>
    </subcellularLocation>
</comment>
<gene>
    <name evidence="7" type="ORF">CAPTEDRAFT_109753</name>
</gene>
<dbReference type="InterPro" id="IPR036179">
    <property type="entry name" value="Ig-like_dom_sf"/>
</dbReference>
<dbReference type="EMBL" id="AMQN01003020">
    <property type="status" value="NOT_ANNOTATED_CDS"/>
    <property type="molecule type" value="Genomic_DNA"/>
</dbReference>
<dbReference type="SMART" id="SM00409">
    <property type="entry name" value="IG"/>
    <property type="match status" value="2"/>
</dbReference>
<dbReference type="FunFam" id="2.60.40.10:FF:000147">
    <property type="entry name" value="Myosin light chain kinase"/>
    <property type="match status" value="1"/>
</dbReference>
<dbReference type="EMBL" id="KB310691">
    <property type="protein sequence ID" value="ELT91013.1"/>
    <property type="molecule type" value="Genomic_DNA"/>
</dbReference>
<evidence type="ECO:0000256" key="5">
    <source>
        <dbReference type="ARBA" id="ARBA00023319"/>
    </source>
</evidence>
<proteinExistence type="inferred from homology"/>
<dbReference type="OMA" id="IEEDNRV"/>
<evidence type="ECO:0000313" key="7">
    <source>
        <dbReference type="EMBL" id="ELT91013.1"/>
    </source>
</evidence>
<evidence type="ECO:0000256" key="4">
    <source>
        <dbReference type="ARBA" id="ARBA00022737"/>
    </source>
</evidence>
<feature type="domain" description="Ig-like" evidence="6">
    <location>
        <begin position="84"/>
        <end position="173"/>
    </location>
</feature>
<organism evidence="7">
    <name type="scientific">Capitella teleta</name>
    <name type="common">Polychaete worm</name>
    <dbReference type="NCBI Taxonomy" id="283909"/>
    <lineage>
        <taxon>Eukaryota</taxon>
        <taxon>Metazoa</taxon>
        <taxon>Spiralia</taxon>
        <taxon>Lophotrochozoa</taxon>
        <taxon>Annelida</taxon>
        <taxon>Polychaeta</taxon>
        <taxon>Sedentaria</taxon>
        <taxon>Scolecida</taxon>
        <taxon>Capitellidae</taxon>
        <taxon>Capitella</taxon>
    </lineage>
</organism>